<keyword evidence="8" id="KW-1185">Reference proteome</keyword>
<name>A0A5M9K987_MONFR</name>
<protein>
    <recommendedName>
        <fullName evidence="6">ABC transporter TMD0 domain-containing protein</fullName>
    </recommendedName>
</protein>
<dbReference type="InterPro" id="IPR056227">
    <property type="entry name" value="TMD0_ABC"/>
</dbReference>
<dbReference type="PANTHER" id="PTHR24223:SF443">
    <property type="entry name" value="MULTIDRUG-RESISTANCE LIKE PROTEIN 1, ISOFORM I"/>
    <property type="match status" value="1"/>
</dbReference>
<comment type="subcellular location">
    <subcellularLocation>
        <location evidence="1">Endomembrane system</location>
        <topology evidence="1">Multi-pass membrane protein</topology>
    </subcellularLocation>
</comment>
<gene>
    <name evidence="7" type="ORF">EYC84_007008</name>
</gene>
<reference evidence="7 8" key="1">
    <citation type="submission" date="2019-06" db="EMBL/GenBank/DDBJ databases">
        <title>Genome Sequence of the Brown Rot Fungal Pathogen Monilinia fructicola.</title>
        <authorList>
            <person name="De Miccolis Angelini R.M."/>
            <person name="Landi L."/>
            <person name="Abate D."/>
            <person name="Pollastro S."/>
            <person name="Romanazzi G."/>
            <person name="Faretra F."/>
        </authorList>
    </citation>
    <scope>NUCLEOTIDE SEQUENCE [LARGE SCALE GENOMIC DNA]</scope>
    <source>
        <strain evidence="7 8">Mfrc123</strain>
    </source>
</reference>
<dbReference type="VEuPathDB" id="FungiDB:MFRU_023g00940"/>
<dbReference type="EMBL" id="VICG01000001">
    <property type="protein sequence ID" value="KAA8576983.1"/>
    <property type="molecule type" value="Genomic_DNA"/>
</dbReference>
<keyword evidence="3" id="KW-0547">Nucleotide-binding</keyword>
<evidence type="ECO:0000313" key="8">
    <source>
        <dbReference type="Proteomes" id="UP000322873"/>
    </source>
</evidence>
<dbReference type="GO" id="GO:0005524">
    <property type="term" value="F:ATP binding"/>
    <property type="evidence" value="ECO:0007669"/>
    <property type="project" value="UniProtKB-KW"/>
</dbReference>
<evidence type="ECO:0000256" key="1">
    <source>
        <dbReference type="ARBA" id="ARBA00004127"/>
    </source>
</evidence>
<feature type="transmembrane region" description="Helical" evidence="5">
    <location>
        <begin position="141"/>
        <end position="157"/>
    </location>
</feature>
<dbReference type="GO" id="GO:0042626">
    <property type="term" value="F:ATPase-coupled transmembrane transporter activity"/>
    <property type="evidence" value="ECO:0007669"/>
    <property type="project" value="TreeGrafter"/>
</dbReference>
<feature type="transmembrane region" description="Helical" evidence="5">
    <location>
        <begin position="177"/>
        <end position="197"/>
    </location>
</feature>
<dbReference type="Pfam" id="PF24357">
    <property type="entry name" value="TMD0_ABC"/>
    <property type="match status" value="1"/>
</dbReference>
<dbReference type="Proteomes" id="UP000322873">
    <property type="component" value="Unassembled WGS sequence"/>
</dbReference>
<evidence type="ECO:0000256" key="3">
    <source>
        <dbReference type="ARBA" id="ARBA00022741"/>
    </source>
</evidence>
<feature type="domain" description="ABC transporter TMD0" evidence="6">
    <location>
        <begin position="38"/>
        <end position="178"/>
    </location>
</feature>
<comment type="caution">
    <text evidence="7">The sequence shown here is derived from an EMBL/GenBank/DDBJ whole genome shotgun (WGS) entry which is preliminary data.</text>
</comment>
<evidence type="ECO:0000256" key="5">
    <source>
        <dbReference type="SAM" id="Phobius"/>
    </source>
</evidence>
<accession>A0A5M9K987</accession>
<dbReference type="GO" id="GO:0012505">
    <property type="term" value="C:endomembrane system"/>
    <property type="evidence" value="ECO:0007669"/>
    <property type="project" value="UniProtKB-SubCell"/>
</dbReference>
<keyword evidence="5" id="KW-1133">Transmembrane helix</keyword>
<dbReference type="PANTHER" id="PTHR24223">
    <property type="entry name" value="ATP-BINDING CASSETTE SUB-FAMILY C"/>
    <property type="match status" value="1"/>
</dbReference>
<evidence type="ECO:0000259" key="6">
    <source>
        <dbReference type="Pfam" id="PF24357"/>
    </source>
</evidence>
<keyword evidence="4" id="KW-0067">ATP-binding</keyword>
<keyword evidence="2" id="KW-0677">Repeat</keyword>
<feature type="transmembrane region" description="Helical" evidence="5">
    <location>
        <begin position="64"/>
        <end position="85"/>
    </location>
</feature>
<sequence>MVVSSSQSILKTGSFFGFRALQEQLGSGYLTADVSRSQPLCGNKEGWGPLSPYRYDFTPCFMDVWVSSVAAFGILGGAIAIWWLVRRKTHAEVEKNWHFWLKQAIIIGIATSVAVQLVCYKSQSLGVVFSIQWLEHTRLRNPNGVVLFYWLFLNIAYAVKLRSLISQQIYHEHLPYFIAYCVGFGLSLIEFGLEWLVPKKTEWYKKYLTEDDLWNLSKRDTTKSCSETFQEAWDYEIEHKKNHLFGSLSSNLSVDHISVALFSRPWVKSRSTDEPQPVIRGAAIALGMFSVSVGQTMALHQYFQRAFETGMRIKTALTAAIYGKSLKLSNEGRASKSTW</sequence>
<keyword evidence="5" id="KW-0812">Transmembrane</keyword>
<evidence type="ECO:0000256" key="4">
    <source>
        <dbReference type="ARBA" id="ARBA00022840"/>
    </source>
</evidence>
<dbReference type="GO" id="GO:0016020">
    <property type="term" value="C:membrane"/>
    <property type="evidence" value="ECO:0007669"/>
    <property type="project" value="TreeGrafter"/>
</dbReference>
<dbReference type="InterPro" id="IPR050173">
    <property type="entry name" value="ABC_transporter_C-like"/>
</dbReference>
<evidence type="ECO:0000313" key="7">
    <source>
        <dbReference type="EMBL" id="KAA8576983.1"/>
    </source>
</evidence>
<keyword evidence="5" id="KW-0472">Membrane</keyword>
<proteinExistence type="predicted"/>
<evidence type="ECO:0000256" key="2">
    <source>
        <dbReference type="ARBA" id="ARBA00022737"/>
    </source>
</evidence>
<organism evidence="7 8">
    <name type="scientific">Monilinia fructicola</name>
    <name type="common">Brown rot fungus</name>
    <name type="synonym">Ciboria fructicola</name>
    <dbReference type="NCBI Taxonomy" id="38448"/>
    <lineage>
        <taxon>Eukaryota</taxon>
        <taxon>Fungi</taxon>
        <taxon>Dikarya</taxon>
        <taxon>Ascomycota</taxon>
        <taxon>Pezizomycotina</taxon>
        <taxon>Leotiomycetes</taxon>
        <taxon>Helotiales</taxon>
        <taxon>Sclerotiniaceae</taxon>
        <taxon>Monilinia</taxon>
    </lineage>
</organism>
<dbReference type="AlphaFoldDB" id="A0A5M9K987"/>